<keyword evidence="1" id="KW-1133">Transmembrane helix</keyword>
<sequence>MYDVLPDQAEARKWVEEISIPAATLGLPLVILMLMVTRNSQANQGEGNIVLGVSGLHGCVAGITLIMCNEPYRKFVTRPLIECEFSEMPNLNFI</sequence>
<gene>
    <name evidence="2" type="ORF">HPLM_LOCUS8421</name>
</gene>
<proteinExistence type="predicted"/>
<dbReference type="Pfam" id="PF10318">
    <property type="entry name" value="7TM_GPCR_Srh"/>
    <property type="match status" value="1"/>
</dbReference>
<dbReference type="OrthoDB" id="5877222at2759"/>
<dbReference type="InterPro" id="IPR019422">
    <property type="entry name" value="7TM_GPCR_serpentine_rcpt_Srh"/>
</dbReference>
<keyword evidence="1" id="KW-0812">Transmembrane</keyword>
<dbReference type="AlphaFoldDB" id="A0A0N4WCZ8"/>
<feature type="transmembrane region" description="Helical" evidence="1">
    <location>
        <begin position="18"/>
        <end position="37"/>
    </location>
</feature>
<keyword evidence="3" id="KW-1185">Reference proteome</keyword>
<dbReference type="WBParaSite" id="HPLM_0000842901-mRNA-1">
    <property type="protein sequence ID" value="HPLM_0000842901-mRNA-1"/>
    <property type="gene ID" value="HPLM_0000842901"/>
</dbReference>
<organism evidence="4">
    <name type="scientific">Haemonchus placei</name>
    <name type="common">Barber's pole worm</name>
    <dbReference type="NCBI Taxonomy" id="6290"/>
    <lineage>
        <taxon>Eukaryota</taxon>
        <taxon>Metazoa</taxon>
        <taxon>Ecdysozoa</taxon>
        <taxon>Nematoda</taxon>
        <taxon>Chromadorea</taxon>
        <taxon>Rhabditida</taxon>
        <taxon>Rhabditina</taxon>
        <taxon>Rhabditomorpha</taxon>
        <taxon>Strongyloidea</taxon>
        <taxon>Trichostrongylidae</taxon>
        <taxon>Haemonchus</taxon>
    </lineage>
</organism>
<reference evidence="2 3" key="2">
    <citation type="submission" date="2018-11" db="EMBL/GenBank/DDBJ databases">
        <authorList>
            <consortium name="Pathogen Informatics"/>
        </authorList>
    </citation>
    <scope>NUCLEOTIDE SEQUENCE [LARGE SCALE GENOMIC DNA]</scope>
    <source>
        <strain evidence="2 3">MHpl1</strain>
    </source>
</reference>
<accession>A0A0N4WCZ8</accession>
<dbReference type="Proteomes" id="UP000268014">
    <property type="component" value="Unassembled WGS sequence"/>
</dbReference>
<reference evidence="4" key="1">
    <citation type="submission" date="2017-02" db="UniProtKB">
        <authorList>
            <consortium name="WormBaseParasite"/>
        </authorList>
    </citation>
    <scope>IDENTIFICATION</scope>
</reference>
<protein>
    <submittedName>
        <fullName evidence="4">Sulfate_transp domain-containing protein</fullName>
    </submittedName>
</protein>
<evidence type="ECO:0000313" key="4">
    <source>
        <dbReference type="WBParaSite" id="HPLM_0000842901-mRNA-1"/>
    </source>
</evidence>
<evidence type="ECO:0000313" key="2">
    <source>
        <dbReference type="EMBL" id="VDO34822.1"/>
    </source>
</evidence>
<keyword evidence="1" id="KW-0472">Membrane</keyword>
<feature type="transmembrane region" description="Helical" evidence="1">
    <location>
        <begin position="49"/>
        <end position="68"/>
    </location>
</feature>
<dbReference type="EMBL" id="UZAF01016858">
    <property type="protein sequence ID" value="VDO34822.1"/>
    <property type="molecule type" value="Genomic_DNA"/>
</dbReference>
<evidence type="ECO:0000256" key="1">
    <source>
        <dbReference type="SAM" id="Phobius"/>
    </source>
</evidence>
<evidence type="ECO:0000313" key="3">
    <source>
        <dbReference type="Proteomes" id="UP000268014"/>
    </source>
</evidence>
<name>A0A0N4WCZ8_HAEPC</name>